<reference evidence="3" key="2">
    <citation type="submission" date="2025-08" db="UniProtKB">
        <authorList>
            <consortium name="RefSeq"/>
        </authorList>
    </citation>
    <scope>IDENTIFICATION</scope>
</reference>
<evidence type="ECO:0000313" key="2">
    <source>
        <dbReference type="Proteomes" id="UP000504604"/>
    </source>
</evidence>
<feature type="signal peptide" evidence="1">
    <location>
        <begin position="1"/>
        <end position="25"/>
    </location>
</feature>
<dbReference type="RefSeq" id="XP_011082493.1">
    <property type="nucleotide sequence ID" value="XM_011084191.2"/>
</dbReference>
<dbReference type="OrthoDB" id="912778at2759"/>
<organism evidence="2 3">
    <name type="scientific">Sesamum indicum</name>
    <name type="common">Oriental sesame</name>
    <name type="synonym">Sesamum orientale</name>
    <dbReference type="NCBI Taxonomy" id="4182"/>
    <lineage>
        <taxon>Eukaryota</taxon>
        <taxon>Viridiplantae</taxon>
        <taxon>Streptophyta</taxon>
        <taxon>Embryophyta</taxon>
        <taxon>Tracheophyta</taxon>
        <taxon>Spermatophyta</taxon>
        <taxon>Magnoliopsida</taxon>
        <taxon>eudicotyledons</taxon>
        <taxon>Gunneridae</taxon>
        <taxon>Pentapetalae</taxon>
        <taxon>asterids</taxon>
        <taxon>lamiids</taxon>
        <taxon>Lamiales</taxon>
        <taxon>Pedaliaceae</taxon>
        <taxon>Sesamum</taxon>
    </lineage>
</organism>
<feature type="chain" id="PRO_5026876735" evidence="1">
    <location>
        <begin position="26"/>
        <end position="124"/>
    </location>
</feature>
<gene>
    <name evidence="3" type="primary">LOC105165240</name>
</gene>
<evidence type="ECO:0000256" key="1">
    <source>
        <dbReference type="SAM" id="SignalP"/>
    </source>
</evidence>
<dbReference type="AlphaFoldDB" id="A0A6I9TCZ8"/>
<proteinExistence type="predicted"/>
<dbReference type="KEGG" id="sind:105165240"/>
<keyword evidence="2" id="KW-1185">Reference proteome</keyword>
<keyword evidence="1" id="KW-0732">Signal</keyword>
<dbReference type="GeneID" id="105165240"/>
<name>A0A6I9TCZ8_SESIN</name>
<protein>
    <submittedName>
        <fullName evidence="3">Uncharacterized protein LOC105165240</fullName>
    </submittedName>
</protein>
<reference evidence="2" key="1">
    <citation type="submission" date="2024-10" db="UniProtKB">
        <authorList>
            <consortium name="RefSeq"/>
        </authorList>
    </citation>
    <scope>NUCLEOTIDE SEQUENCE [LARGE SCALE GENOMIC DNA]</scope>
    <source>
        <strain evidence="2">cv. Zhongzhi No. 13</strain>
    </source>
</reference>
<accession>A0A6I9TCZ8</accession>
<evidence type="ECO:0000313" key="3">
    <source>
        <dbReference type="RefSeq" id="XP_011082493.1"/>
    </source>
</evidence>
<dbReference type="InParanoid" id="A0A6I9TCZ8"/>
<dbReference type="Proteomes" id="UP000504604">
    <property type="component" value="Linkage group LG1"/>
</dbReference>
<sequence>MQKMTCFAWLCVVLLCAGSFLTTSAIGTPQMLKSRDFLISSNHLSPSDDPHEQDYGRRDLIMGLKNITSTEDAQKGKGPYGGANVVHRRPAKKSAAPLHKPCFLVSSLGFTFTLLLALHLHYPD</sequence>